<keyword evidence="2" id="KW-1185">Reference proteome</keyword>
<dbReference type="Proteomes" id="UP000826656">
    <property type="component" value="Unassembled WGS sequence"/>
</dbReference>
<evidence type="ECO:0000313" key="2">
    <source>
        <dbReference type="Proteomes" id="UP000826656"/>
    </source>
</evidence>
<dbReference type="EMBL" id="JAIVGD010000013">
    <property type="protein sequence ID" value="KAH0763507.1"/>
    <property type="molecule type" value="Genomic_DNA"/>
</dbReference>
<gene>
    <name evidence="1" type="ORF">KY290_019580</name>
</gene>
<sequence>MGVEMMLGTAGCSCFPAVHSRFLWQDLGKGETSGKERTWGVERLGAVGVVQLWEKMKSFGI</sequence>
<comment type="caution">
    <text evidence="1">The sequence shown here is derived from an EMBL/GenBank/DDBJ whole genome shotgun (WGS) entry which is preliminary data.</text>
</comment>
<reference evidence="1 2" key="1">
    <citation type="journal article" date="2021" name="bioRxiv">
        <title>Chromosome-scale and haplotype-resolved genome assembly of a tetraploid potato cultivar.</title>
        <authorList>
            <person name="Sun H."/>
            <person name="Jiao W.-B."/>
            <person name="Krause K."/>
            <person name="Campoy J.A."/>
            <person name="Goel M."/>
            <person name="Folz-Donahue K."/>
            <person name="Kukat C."/>
            <person name="Huettel B."/>
            <person name="Schneeberger K."/>
        </authorList>
    </citation>
    <scope>NUCLEOTIDE SEQUENCE [LARGE SCALE GENOMIC DNA]</scope>
    <source>
        <strain evidence="1">SolTubOtavaFocal</strain>
        <tissue evidence="1">Leaves</tissue>
    </source>
</reference>
<evidence type="ECO:0000313" key="1">
    <source>
        <dbReference type="EMBL" id="KAH0763507.1"/>
    </source>
</evidence>
<name>A0ABQ7VJM3_SOLTU</name>
<proteinExistence type="predicted"/>
<protein>
    <submittedName>
        <fullName evidence="1">Uncharacterized protein</fullName>
    </submittedName>
</protein>
<organism evidence="1 2">
    <name type="scientific">Solanum tuberosum</name>
    <name type="common">Potato</name>
    <dbReference type="NCBI Taxonomy" id="4113"/>
    <lineage>
        <taxon>Eukaryota</taxon>
        <taxon>Viridiplantae</taxon>
        <taxon>Streptophyta</taxon>
        <taxon>Embryophyta</taxon>
        <taxon>Tracheophyta</taxon>
        <taxon>Spermatophyta</taxon>
        <taxon>Magnoliopsida</taxon>
        <taxon>eudicotyledons</taxon>
        <taxon>Gunneridae</taxon>
        <taxon>Pentapetalae</taxon>
        <taxon>asterids</taxon>
        <taxon>lamiids</taxon>
        <taxon>Solanales</taxon>
        <taxon>Solanaceae</taxon>
        <taxon>Solanoideae</taxon>
        <taxon>Solaneae</taxon>
        <taxon>Solanum</taxon>
    </lineage>
</organism>
<accession>A0ABQ7VJM3</accession>